<gene>
    <name evidence="1" type="ORF">Lsan_0117</name>
</gene>
<organism evidence="1 2">
    <name type="scientific">Legionella santicrucis</name>
    <dbReference type="NCBI Taxonomy" id="45074"/>
    <lineage>
        <taxon>Bacteria</taxon>
        <taxon>Pseudomonadati</taxon>
        <taxon>Pseudomonadota</taxon>
        <taxon>Gammaproteobacteria</taxon>
        <taxon>Legionellales</taxon>
        <taxon>Legionellaceae</taxon>
        <taxon>Legionella</taxon>
    </lineage>
</organism>
<sequence>MLIQNLAISPDMQYFENKTSLRVTEMAKVIEQVKISGDTHGVWKYDGSKVMEHEIPGSIKRAAAHEMSDVEFSSKSGFYKTDAAQSSQGGSRLAPTP</sequence>
<dbReference type="RefSeq" id="WP_058512608.1">
    <property type="nucleotide sequence ID" value="NZ_CAAAIH010000049.1"/>
</dbReference>
<accession>A0A0W0ZKJ3</accession>
<evidence type="ECO:0000313" key="2">
    <source>
        <dbReference type="Proteomes" id="UP000054703"/>
    </source>
</evidence>
<dbReference type="OrthoDB" id="31351at118969"/>
<dbReference type="AlphaFoldDB" id="A0A0W0ZKJ3"/>
<dbReference type="Proteomes" id="UP000054703">
    <property type="component" value="Unassembled WGS sequence"/>
</dbReference>
<protein>
    <submittedName>
        <fullName evidence="1">Uncharacterized protein</fullName>
    </submittedName>
</protein>
<keyword evidence="2" id="KW-1185">Reference proteome</keyword>
<name>A0A0W0ZKJ3_9GAMM</name>
<evidence type="ECO:0000313" key="1">
    <source>
        <dbReference type="EMBL" id="KTD69839.1"/>
    </source>
</evidence>
<dbReference type="EMBL" id="LNYU01000004">
    <property type="protein sequence ID" value="KTD69839.1"/>
    <property type="molecule type" value="Genomic_DNA"/>
</dbReference>
<comment type="caution">
    <text evidence="1">The sequence shown here is derived from an EMBL/GenBank/DDBJ whole genome shotgun (WGS) entry which is preliminary data.</text>
</comment>
<reference evidence="1 2" key="1">
    <citation type="submission" date="2015-11" db="EMBL/GenBank/DDBJ databases">
        <title>Genomic analysis of 38 Legionella species identifies large and diverse effector repertoires.</title>
        <authorList>
            <person name="Burstein D."/>
            <person name="Amaro F."/>
            <person name="Zusman T."/>
            <person name="Lifshitz Z."/>
            <person name="Cohen O."/>
            <person name="Gilbert J.A."/>
            <person name="Pupko T."/>
            <person name="Shuman H.A."/>
            <person name="Segal G."/>
        </authorList>
    </citation>
    <scope>NUCLEOTIDE SEQUENCE [LARGE SCALE GENOMIC DNA]</scope>
    <source>
        <strain evidence="1 2">SC-63-C7</strain>
    </source>
</reference>
<dbReference type="STRING" id="45074.Lsan_0117"/>
<proteinExistence type="predicted"/>
<dbReference type="PATRIC" id="fig|45074.5.peg.126"/>